<evidence type="ECO:0000313" key="3">
    <source>
        <dbReference type="Proteomes" id="UP001459277"/>
    </source>
</evidence>
<dbReference type="PROSITE" id="PS50890">
    <property type="entry name" value="PUA"/>
    <property type="match status" value="1"/>
</dbReference>
<reference evidence="2 3" key="1">
    <citation type="submission" date="2024-01" db="EMBL/GenBank/DDBJ databases">
        <title>A telomere-to-telomere, gap-free genome of sweet tea (Lithocarpus litseifolius).</title>
        <authorList>
            <person name="Zhou J."/>
        </authorList>
    </citation>
    <scope>NUCLEOTIDE SEQUENCE [LARGE SCALE GENOMIC DNA]</scope>
    <source>
        <strain evidence="2">Zhou-2022a</strain>
        <tissue evidence="2">Leaf</tissue>
    </source>
</reference>
<dbReference type="Pfam" id="PF13456">
    <property type="entry name" value="RVT_3"/>
    <property type="match status" value="1"/>
</dbReference>
<dbReference type="EMBL" id="JAZDWU010000011">
    <property type="protein sequence ID" value="KAK9987004.1"/>
    <property type="molecule type" value="Genomic_DNA"/>
</dbReference>
<dbReference type="Proteomes" id="UP001459277">
    <property type="component" value="Unassembled WGS sequence"/>
</dbReference>
<sequence>MTDMVQLMEYLLDWFESQDMEVVLVQAWLIWNQRNKIVHRGKFQDSRQSTWDTWQPPPPSVFKLNFDAVLFSTLNSYGFGAVIRNEKGEVMAVMAAKGPVVFCSEEAELLACRKSIEFAVDARFSELVIERDNSFATKAISAMQDDHSMLGNVIGDIHHLIGNLQWVRIECTRRGGNMVAHELAQFARNISHDLFWMEDVPPKTREALYQDSNFF</sequence>
<dbReference type="PANTHER" id="PTHR47074">
    <property type="entry name" value="BNAC02G40300D PROTEIN"/>
    <property type="match status" value="1"/>
</dbReference>
<dbReference type="SUPFAM" id="SSF53098">
    <property type="entry name" value="Ribonuclease H-like"/>
    <property type="match status" value="1"/>
</dbReference>
<gene>
    <name evidence="2" type="ORF">SO802_031955</name>
</gene>
<dbReference type="CDD" id="cd06222">
    <property type="entry name" value="RNase_H_like"/>
    <property type="match status" value="1"/>
</dbReference>
<dbReference type="Gene3D" id="3.30.420.10">
    <property type="entry name" value="Ribonuclease H-like superfamily/Ribonuclease H"/>
    <property type="match status" value="1"/>
</dbReference>
<dbReference type="AlphaFoldDB" id="A0AAW2BQC6"/>
<keyword evidence="3" id="KW-1185">Reference proteome</keyword>
<evidence type="ECO:0000259" key="1">
    <source>
        <dbReference type="Pfam" id="PF13456"/>
    </source>
</evidence>
<proteinExistence type="predicted"/>
<organism evidence="2 3">
    <name type="scientific">Lithocarpus litseifolius</name>
    <dbReference type="NCBI Taxonomy" id="425828"/>
    <lineage>
        <taxon>Eukaryota</taxon>
        <taxon>Viridiplantae</taxon>
        <taxon>Streptophyta</taxon>
        <taxon>Embryophyta</taxon>
        <taxon>Tracheophyta</taxon>
        <taxon>Spermatophyta</taxon>
        <taxon>Magnoliopsida</taxon>
        <taxon>eudicotyledons</taxon>
        <taxon>Gunneridae</taxon>
        <taxon>Pentapetalae</taxon>
        <taxon>rosids</taxon>
        <taxon>fabids</taxon>
        <taxon>Fagales</taxon>
        <taxon>Fagaceae</taxon>
        <taxon>Lithocarpus</taxon>
    </lineage>
</organism>
<dbReference type="InterPro" id="IPR052929">
    <property type="entry name" value="RNase_H-like_EbsB-rel"/>
</dbReference>
<dbReference type="InterPro" id="IPR044730">
    <property type="entry name" value="RNase_H-like_dom_plant"/>
</dbReference>
<dbReference type="PANTHER" id="PTHR47074:SF48">
    <property type="entry name" value="POLYNUCLEOTIDYL TRANSFERASE, RIBONUCLEASE H-LIKE SUPERFAMILY PROTEIN"/>
    <property type="match status" value="1"/>
</dbReference>
<accession>A0AAW2BQC6</accession>
<dbReference type="InterPro" id="IPR012337">
    <property type="entry name" value="RNaseH-like_sf"/>
</dbReference>
<name>A0AAW2BQC6_9ROSI</name>
<feature type="domain" description="RNase H type-1" evidence="1">
    <location>
        <begin position="65"/>
        <end position="187"/>
    </location>
</feature>
<evidence type="ECO:0000313" key="2">
    <source>
        <dbReference type="EMBL" id="KAK9987004.1"/>
    </source>
</evidence>
<dbReference type="GO" id="GO:0004523">
    <property type="term" value="F:RNA-DNA hybrid ribonuclease activity"/>
    <property type="evidence" value="ECO:0007669"/>
    <property type="project" value="InterPro"/>
</dbReference>
<dbReference type="InterPro" id="IPR002156">
    <property type="entry name" value="RNaseH_domain"/>
</dbReference>
<comment type="caution">
    <text evidence="2">The sequence shown here is derived from an EMBL/GenBank/DDBJ whole genome shotgun (WGS) entry which is preliminary data.</text>
</comment>
<protein>
    <recommendedName>
        <fullName evidence="1">RNase H type-1 domain-containing protein</fullName>
    </recommendedName>
</protein>
<dbReference type="InterPro" id="IPR036397">
    <property type="entry name" value="RNaseH_sf"/>
</dbReference>
<dbReference type="GO" id="GO:0003676">
    <property type="term" value="F:nucleic acid binding"/>
    <property type="evidence" value="ECO:0007669"/>
    <property type="project" value="InterPro"/>
</dbReference>